<name>A0A3L6RPG0_PANMI</name>
<sequence length="211" mass="23280">MRRPPPILPNAASCRHTGDARGRGLAPAASYSEKEEHGDGDRAPHACLPDLNLDSTSAAQGRAGMGYLPALGGKAAHLVSYFATVILNPVSERERQRHHPSHLPETCFRMASGDEKRWEKKDGDEQEKEGQGCWLEMKKKCLPQGYNGYQFNRVTKAFMIQGGDFLKVLQIGHQRDDTGYWGHGLGGWNGTAFATFDTFNKEFTSSVATSR</sequence>
<dbReference type="STRING" id="4540.A0A3L6RPG0"/>
<dbReference type="GO" id="GO:0003755">
    <property type="term" value="F:peptidyl-prolyl cis-trans isomerase activity"/>
    <property type="evidence" value="ECO:0007669"/>
    <property type="project" value="InterPro"/>
</dbReference>
<dbReference type="Gene3D" id="2.40.100.10">
    <property type="entry name" value="Cyclophilin-like"/>
    <property type="match status" value="1"/>
</dbReference>
<proteinExistence type="predicted"/>
<feature type="domain" description="PPIase cyclophilin-type" evidence="2">
    <location>
        <begin position="139"/>
        <end position="170"/>
    </location>
</feature>
<evidence type="ECO:0000313" key="3">
    <source>
        <dbReference type="EMBL" id="RLN07495.1"/>
    </source>
</evidence>
<gene>
    <name evidence="3" type="ORF">C2845_PM11G26590</name>
</gene>
<organism evidence="3 4">
    <name type="scientific">Panicum miliaceum</name>
    <name type="common">Proso millet</name>
    <name type="synonym">Broomcorn millet</name>
    <dbReference type="NCBI Taxonomy" id="4540"/>
    <lineage>
        <taxon>Eukaryota</taxon>
        <taxon>Viridiplantae</taxon>
        <taxon>Streptophyta</taxon>
        <taxon>Embryophyta</taxon>
        <taxon>Tracheophyta</taxon>
        <taxon>Spermatophyta</taxon>
        <taxon>Magnoliopsida</taxon>
        <taxon>Liliopsida</taxon>
        <taxon>Poales</taxon>
        <taxon>Poaceae</taxon>
        <taxon>PACMAD clade</taxon>
        <taxon>Panicoideae</taxon>
        <taxon>Panicodae</taxon>
        <taxon>Paniceae</taxon>
        <taxon>Panicinae</taxon>
        <taxon>Panicum</taxon>
        <taxon>Panicum sect. Panicum</taxon>
    </lineage>
</organism>
<dbReference type="Pfam" id="PF00160">
    <property type="entry name" value="Pro_isomerase"/>
    <property type="match status" value="1"/>
</dbReference>
<feature type="compositionally biased region" description="Basic and acidic residues" evidence="1">
    <location>
        <begin position="32"/>
        <end position="44"/>
    </location>
</feature>
<evidence type="ECO:0000256" key="1">
    <source>
        <dbReference type="SAM" id="MobiDB-lite"/>
    </source>
</evidence>
<feature type="region of interest" description="Disordered" evidence="1">
    <location>
        <begin position="1"/>
        <end position="45"/>
    </location>
</feature>
<protein>
    <recommendedName>
        <fullName evidence="2">PPIase cyclophilin-type domain-containing protein</fullName>
    </recommendedName>
</protein>
<dbReference type="SUPFAM" id="SSF50891">
    <property type="entry name" value="Cyclophilin-like"/>
    <property type="match status" value="1"/>
</dbReference>
<accession>A0A3L6RPG0</accession>
<dbReference type="AlphaFoldDB" id="A0A3L6RPG0"/>
<dbReference type="Proteomes" id="UP000275267">
    <property type="component" value="Unassembled WGS sequence"/>
</dbReference>
<evidence type="ECO:0000259" key="2">
    <source>
        <dbReference type="Pfam" id="PF00160"/>
    </source>
</evidence>
<comment type="caution">
    <text evidence="3">The sequence shown here is derived from an EMBL/GenBank/DDBJ whole genome shotgun (WGS) entry which is preliminary data.</text>
</comment>
<keyword evidence="4" id="KW-1185">Reference proteome</keyword>
<dbReference type="InterPro" id="IPR002130">
    <property type="entry name" value="Cyclophilin-type_PPIase_dom"/>
</dbReference>
<evidence type="ECO:0000313" key="4">
    <source>
        <dbReference type="Proteomes" id="UP000275267"/>
    </source>
</evidence>
<dbReference type="EMBL" id="PQIB02000007">
    <property type="protein sequence ID" value="RLN07495.1"/>
    <property type="molecule type" value="Genomic_DNA"/>
</dbReference>
<dbReference type="InterPro" id="IPR029000">
    <property type="entry name" value="Cyclophilin-like_dom_sf"/>
</dbReference>
<reference evidence="4" key="1">
    <citation type="journal article" date="2019" name="Nat. Commun.">
        <title>The genome of broomcorn millet.</title>
        <authorList>
            <person name="Zou C."/>
            <person name="Miki D."/>
            <person name="Li D."/>
            <person name="Tang Q."/>
            <person name="Xiao L."/>
            <person name="Rajput S."/>
            <person name="Deng P."/>
            <person name="Jia W."/>
            <person name="Huang R."/>
            <person name="Zhang M."/>
            <person name="Sun Y."/>
            <person name="Hu J."/>
            <person name="Fu X."/>
            <person name="Schnable P.S."/>
            <person name="Li F."/>
            <person name="Zhang H."/>
            <person name="Feng B."/>
            <person name="Zhu X."/>
            <person name="Liu R."/>
            <person name="Schnable J.C."/>
            <person name="Zhu J.-K."/>
            <person name="Zhang H."/>
        </authorList>
    </citation>
    <scope>NUCLEOTIDE SEQUENCE [LARGE SCALE GENOMIC DNA]</scope>
</reference>